<dbReference type="GO" id="GO:0006508">
    <property type="term" value="P:proteolysis"/>
    <property type="evidence" value="ECO:0007669"/>
    <property type="project" value="UniProtKB-KW"/>
</dbReference>
<name>A0ABD6F0N5_9BILA</name>
<keyword evidence="5 10" id="KW-0862">Zinc</keyword>
<feature type="signal peptide" evidence="11">
    <location>
        <begin position="1"/>
        <end position="19"/>
    </location>
</feature>
<comment type="cofactor">
    <cofactor evidence="10 11">
        <name>Zn(2+)</name>
        <dbReference type="ChEBI" id="CHEBI:29105"/>
    </cofactor>
    <text evidence="10 11">Binds 1 zinc ion per subunit.</text>
</comment>
<keyword evidence="9" id="KW-0325">Glycoprotein</keyword>
<dbReference type="PRINTS" id="PR00480">
    <property type="entry name" value="ASTACIN"/>
</dbReference>
<dbReference type="InterPro" id="IPR001506">
    <property type="entry name" value="Peptidase_M12A"/>
</dbReference>
<keyword evidence="7" id="KW-0865">Zymogen</keyword>
<dbReference type="SUPFAM" id="SSF55486">
    <property type="entry name" value="Metalloproteases ('zincins'), catalytic domain"/>
    <property type="match status" value="1"/>
</dbReference>
<evidence type="ECO:0000256" key="4">
    <source>
        <dbReference type="ARBA" id="ARBA00022801"/>
    </source>
</evidence>
<feature type="binding site" evidence="10">
    <location>
        <position position="177"/>
    </location>
    <ligand>
        <name>Zn(2+)</name>
        <dbReference type="ChEBI" id="CHEBI:29105"/>
        <note>catalytic</note>
    </ligand>
</feature>
<comment type="caution">
    <text evidence="13">The sequence shown here is derived from an EMBL/GenBank/DDBJ whole genome shotgun (WGS) entry which is preliminary data.</text>
</comment>
<dbReference type="SMART" id="SM00235">
    <property type="entry name" value="ZnMc"/>
    <property type="match status" value="1"/>
</dbReference>
<keyword evidence="1 10" id="KW-0645">Protease</keyword>
<evidence type="ECO:0000256" key="9">
    <source>
        <dbReference type="ARBA" id="ARBA00023180"/>
    </source>
</evidence>
<evidence type="ECO:0000313" key="13">
    <source>
        <dbReference type="EMBL" id="MFH4983486.1"/>
    </source>
</evidence>
<evidence type="ECO:0000259" key="12">
    <source>
        <dbReference type="PROSITE" id="PS51864"/>
    </source>
</evidence>
<keyword evidence="6 10" id="KW-0482">Metalloprotease</keyword>
<evidence type="ECO:0000256" key="11">
    <source>
        <dbReference type="RuleBase" id="RU361183"/>
    </source>
</evidence>
<keyword evidence="3 11" id="KW-0732">Signal</keyword>
<dbReference type="EMBL" id="JBGFUD010012497">
    <property type="protein sequence ID" value="MFH4983486.1"/>
    <property type="molecule type" value="Genomic_DNA"/>
</dbReference>
<dbReference type="PANTHER" id="PTHR10127">
    <property type="entry name" value="DISCOIDIN, CUB, EGF, LAMININ , AND ZINC METALLOPROTEASE DOMAIN CONTAINING"/>
    <property type="match status" value="1"/>
</dbReference>
<dbReference type="PROSITE" id="PS51864">
    <property type="entry name" value="ASTACIN"/>
    <property type="match status" value="1"/>
</dbReference>
<gene>
    <name evidence="13" type="ORF">AB6A40_010195</name>
</gene>
<dbReference type="GO" id="GO:0008270">
    <property type="term" value="F:zinc ion binding"/>
    <property type="evidence" value="ECO:0007669"/>
    <property type="project" value="UniProtKB-UniRule"/>
</dbReference>
<evidence type="ECO:0000256" key="7">
    <source>
        <dbReference type="ARBA" id="ARBA00023145"/>
    </source>
</evidence>
<organism evidence="13 14">
    <name type="scientific">Gnathostoma spinigerum</name>
    <dbReference type="NCBI Taxonomy" id="75299"/>
    <lineage>
        <taxon>Eukaryota</taxon>
        <taxon>Metazoa</taxon>
        <taxon>Ecdysozoa</taxon>
        <taxon>Nematoda</taxon>
        <taxon>Chromadorea</taxon>
        <taxon>Rhabditida</taxon>
        <taxon>Spirurina</taxon>
        <taxon>Gnathostomatomorpha</taxon>
        <taxon>Gnathostomatoidea</taxon>
        <taxon>Gnathostomatidae</taxon>
        <taxon>Gnathostoma</taxon>
    </lineage>
</organism>
<dbReference type="Pfam" id="PF01400">
    <property type="entry name" value="Astacin"/>
    <property type="match status" value="1"/>
</dbReference>
<protein>
    <recommendedName>
        <fullName evidence="11">Metalloendopeptidase</fullName>
        <ecNumber evidence="11">3.4.24.-</ecNumber>
    </recommendedName>
</protein>
<evidence type="ECO:0000313" key="14">
    <source>
        <dbReference type="Proteomes" id="UP001608902"/>
    </source>
</evidence>
<feature type="chain" id="PRO_5044534160" description="Metalloendopeptidase" evidence="11">
    <location>
        <begin position="20"/>
        <end position="382"/>
    </location>
</feature>
<feature type="active site" evidence="10">
    <location>
        <position position="178"/>
    </location>
</feature>
<dbReference type="CDD" id="cd04280">
    <property type="entry name" value="ZnMc_astacin_like"/>
    <property type="match status" value="1"/>
</dbReference>
<sequence>MPLVVVLLVVCSLLHHGATTNADIRELIDQTLPEGMTTLNATDFENAKTVNIDYDALGIKVSDLLRDDLFEGDIVLKDHQYSDRSARSAAVKNLQWPTNRVPYAISTWFGPKSRAMIAAAMSDFHRHTCIRFVGRTNEEDFVYIYPGEGCHSNLGHIGGFQSVSLGEGCFKKGIIIHELMHVLSFIHEQSRPDRDEYVIFHRDAVREGMQRQFERSRANEVYTLNVPYNYNSLMHYGPMAFSRNGRPTLTPRKSGADFMGQRVAFSKGDVEQVRRLYKCPPMKAYPEPNFKKLIEEDVKRSVQPLENCDDPWIRCEYPTCSDAYSKAQCPISCGILKCRTSRIQPLESCENPHIFCESPNCRHPYLRYLCPISCGLKGCYGY</sequence>
<dbReference type="InterPro" id="IPR024079">
    <property type="entry name" value="MetalloPept_cat_dom_sf"/>
</dbReference>
<feature type="binding site" evidence="10">
    <location>
        <position position="181"/>
    </location>
    <ligand>
        <name>Zn(2+)</name>
        <dbReference type="ChEBI" id="CHEBI:29105"/>
        <note>catalytic</note>
    </ligand>
</feature>
<evidence type="ECO:0000256" key="2">
    <source>
        <dbReference type="ARBA" id="ARBA00022723"/>
    </source>
</evidence>
<dbReference type="FunFam" id="3.40.390.10:FF:000015">
    <property type="entry name" value="Meprin A subunit"/>
    <property type="match status" value="1"/>
</dbReference>
<reference evidence="13 14" key="1">
    <citation type="submission" date="2024-08" db="EMBL/GenBank/DDBJ databases">
        <title>Gnathostoma spinigerum genome.</title>
        <authorList>
            <person name="Gonzalez-Bertolin B."/>
            <person name="Monzon S."/>
            <person name="Zaballos A."/>
            <person name="Jimenez P."/>
            <person name="Dekumyoy P."/>
            <person name="Varona S."/>
            <person name="Cuesta I."/>
            <person name="Sumanam S."/>
            <person name="Adisakwattana P."/>
            <person name="Gasser R.B."/>
            <person name="Hernandez-Gonzalez A."/>
            <person name="Young N.D."/>
            <person name="Perteguer M.J."/>
        </authorList>
    </citation>
    <scope>NUCLEOTIDE SEQUENCE [LARGE SCALE GENOMIC DNA]</scope>
    <source>
        <strain evidence="13">AL3</strain>
        <tissue evidence="13">Liver</tissue>
    </source>
</reference>
<evidence type="ECO:0000256" key="1">
    <source>
        <dbReference type="ARBA" id="ARBA00022670"/>
    </source>
</evidence>
<evidence type="ECO:0000256" key="5">
    <source>
        <dbReference type="ARBA" id="ARBA00022833"/>
    </source>
</evidence>
<dbReference type="InterPro" id="IPR006026">
    <property type="entry name" value="Peptidase_Metallo"/>
</dbReference>
<accession>A0ABD6F0N5</accession>
<dbReference type="EC" id="3.4.24.-" evidence="11"/>
<dbReference type="PANTHER" id="PTHR10127:SF780">
    <property type="entry name" value="METALLOENDOPEPTIDASE"/>
    <property type="match status" value="1"/>
</dbReference>
<evidence type="ECO:0000256" key="10">
    <source>
        <dbReference type="PROSITE-ProRule" id="PRU01211"/>
    </source>
</evidence>
<proteinExistence type="predicted"/>
<evidence type="ECO:0000256" key="8">
    <source>
        <dbReference type="ARBA" id="ARBA00023157"/>
    </source>
</evidence>
<evidence type="ECO:0000256" key="6">
    <source>
        <dbReference type="ARBA" id="ARBA00023049"/>
    </source>
</evidence>
<feature type="domain" description="Peptidase M12A" evidence="12">
    <location>
        <begin position="89"/>
        <end position="280"/>
    </location>
</feature>
<dbReference type="AlphaFoldDB" id="A0ABD6F0N5"/>
<keyword evidence="2 10" id="KW-0479">Metal-binding</keyword>
<keyword evidence="4 10" id="KW-0378">Hydrolase</keyword>
<dbReference type="InterPro" id="IPR034035">
    <property type="entry name" value="Astacin-like_dom"/>
</dbReference>
<dbReference type="Proteomes" id="UP001608902">
    <property type="component" value="Unassembled WGS sequence"/>
</dbReference>
<keyword evidence="8" id="KW-1015">Disulfide bond</keyword>
<dbReference type="Gene3D" id="3.40.390.10">
    <property type="entry name" value="Collagenase (Catalytic Domain)"/>
    <property type="match status" value="1"/>
</dbReference>
<dbReference type="GO" id="GO:0004222">
    <property type="term" value="F:metalloendopeptidase activity"/>
    <property type="evidence" value="ECO:0007669"/>
    <property type="project" value="UniProtKB-UniRule"/>
</dbReference>
<keyword evidence="14" id="KW-1185">Reference proteome</keyword>
<evidence type="ECO:0000256" key="3">
    <source>
        <dbReference type="ARBA" id="ARBA00022729"/>
    </source>
</evidence>
<feature type="binding site" evidence="10">
    <location>
        <position position="187"/>
    </location>
    <ligand>
        <name>Zn(2+)</name>
        <dbReference type="ChEBI" id="CHEBI:29105"/>
        <note>catalytic</note>
    </ligand>
</feature>
<comment type="caution">
    <text evidence="10">Lacks conserved residue(s) required for the propagation of feature annotation.</text>
</comment>